<evidence type="ECO:0000313" key="3">
    <source>
        <dbReference type="EMBL" id="CAI5742381.1"/>
    </source>
</evidence>
<dbReference type="InterPro" id="IPR051044">
    <property type="entry name" value="MAG_DAG_Lipase"/>
</dbReference>
<comment type="caution">
    <text evidence="3">The sequence shown here is derived from an EMBL/GenBank/DDBJ whole genome shotgun (WGS) entry which is preliminary data.</text>
</comment>
<feature type="transmembrane region" description="Helical" evidence="1">
    <location>
        <begin position="167"/>
        <end position="184"/>
    </location>
</feature>
<sequence>MSSTALALAALVGVVPLTLVALLLLCFRPGIDRHNTRRAAPHTASHQTFLLAHVFAGNEECGLLERRRATNELVRLFYRFWAPRHLAQPTDAKAVVVVLHGVNSHSARNNQFMIEVLQHGFLVAGIDHEGMGRSDGRHGYFSSFHALVDDAMAFVELVKRKYPGKKVFLLGASLGGLIVLHALSKGGIELVDGAVILCPATEIHKASRPSAVMETIGRLLHRYVPKLPLVTANSGNNNSPEVAALVSADKHADPLYYPGKMRIGTGLALLEGIASIQDKLELIETPYLLQHGMDDKACSVTGSAALHLRTRSVDKTFKTYEGAHHDLASEPPRIRDAVVRDFVAWLEDHCKP</sequence>
<protein>
    <recommendedName>
        <fullName evidence="2">Serine aminopeptidase S33 domain-containing protein</fullName>
    </recommendedName>
</protein>
<accession>A0AAV0UZM0</accession>
<dbReference type="InterPro" id="IPR029058">
    <property type="entry name" value="AB_hydrolase_fold"/>
</dbReference>
<dbReference type="InterPro" id="IPR022742">
    <property type="entry name" value="Hydrolase_4"/>
</dbReference>
<dbReference type="Pfam" id="PF12146">
    <property type="entry name" value="Hydrolase_4"/>
    <property type="match status" value="1"/>
</dbReference>
<name>A0AAV0UZM0_HYABA</name>
<keyword evidence="4" id="KW-1185">Reference proteome</keyword>
<reference evidence="3" key="1">
    <citation type="submission" date="2022-12" db="EMBL/GenBank/DDBJ databases">
        <authorList>
            <person name="Webb A."/>
        </authorList>
    </citation>
    <scope>NUCLEOTIDE SEQUENCE</scope>
    <source>
        <strain evidence="3">Hp1</strain>
    </source>
</reference>
<evidence type="ECO:0000256" key="1">
    <source>
        <dbReference type="SAM" id="Phobius"/>
    </source>
</evidence>
<keyword evidence="1" id="KW-1133">Transmembrane helix</keyword>
<dbReference type="SUPFAM" id="SSF53474">
    <property type="entry name" value="alpha/beta-Hydrolases"/>
    <property type="match status" value="1"/>
</dbReference>
<feature type="domain" description="Serine aminopeptidase S33" evidence="2">
    <location>
        <begin position="91"/>
        <end position="331"/>
    </location>
</feature>
<evidence type="ECO:0000259" key="2">
    <source>
        <dbReference type="Pfam" id="PF12146"/>
    </source>
</evidence>
<keyword evidence="1" id="KW-0472">Membrane</keyword>
<dbReference type="PANTHER" id="PTHR11614">
    <property type="entry name" value="PHOSPHOLIPASE-RELATED"/>
    <property type="match status" value="1"/>
</dbReference>
<proteinExistence type="predicted"/>
<feature type="transmembrane region" description="Helical" evidence="1">
    <location>
        <begin position="6"/>
        <end position="27"/>
    </location>
</feature>
<gene>
    <name evidence="3" type="ORF">HBR001_LOCUS8955</name>
</gene>
<dbReference type="Proteomes" id="UP001162031">
    <property type="component" value="Unassembled WGS sequence"/>
</dbReference>
<dbReference type="AlphaFoldDB" id="A0AAV0UZM0"/>
<evidence type="ECO:0000313" key="4">
    <source>
        <dbReference type="Proteomes" id="UP001162031"/>
    </source>
</evidence>
<dbReference type="EMBL" id="CANTFL010001467">
    <property type="protein sequence ID" value="CAI5742381.1"/>
    <property type="molecule type" value="Genomic_DNA"/>
</dbReference>
<keyword evidence="1" id="KW-0812">Transmembrane</keyword>
<organism evidence="3 4">
    <name type="scientific">Hyaloperonospora brassicae</name>
    <name type="common">Brassica downy mildew</name>
    <name type="synonym">Peronospora brassicae</name>
    <dbReference type="NCBI Taxonomy" id="162125"/>
    <lineage>
        <taxon>Eukaryota</taxon>
        <taxon>Sar</taxon>
        <taxon>Stramenopiles</taxon>
        <taxon>Oomycota</taxon>
        <taxon>Peronosporomycetes</taxon>
        <taxon>Peronosporales</taxon>
        <taxon>Peronosporaceae</taxon>
        <taxon>Hyaloperonospora</taxon>
    </lineage>
</organism>
<dbReference type="Gene3D" id="3.40.50.1820">
    <property type="entry name" value="alpha/beta hydrolase"/>
    <property type="match status" value="1"/>
</dbReference>